<dbReference type="InterPro" id="IPR039532">
    <property type="entry name" value="TetR_C_Firmicutes"/>
</dbReference>
<dbReference type="SUPFAM" id="SSF46689">
    <property type="entry name" value="Homeodomain-like"/>
    <property type="match status" value="1"/>
</dbReference>
<name>A0A976RT28_9LACO</name>
<dbReference type="PROSITE" id="PS50977">
    <property type="entry name" value="HTH_TETR_2"/>
    <property type="match status" value="1"/>
</dbReference>
<dbReference type="AlphaFoldDB" id="A0A976RT28"/>
<dbReference type="PANTHER" id="PTHR43479">
    <property type="entry name" value="ACREF/ENVCD OPERON REPRESSOR-RELATED"/>
    <property type="match status" value="1"/>
</dbReference>
<accession>A0A976RT28</accession>
<keyword evidence="5" id="KW-1185">Reference proteome</keyword>
<dbReference type="GO" id="GO:0003677">
    <property type="term" value="F:DNA binding"/>
    <property type="evidence" value="ECO:0007669"/>
    <property type="project" value="UniProtKB-UniRule"/>
</dbReference>
<organism evidence="4 5">
    <name type="scientific">Nicoliella spurrieriana</name>
    <dbReference type="NCBI Taxonomy" id="2925830"/>
    <lineage>
        <taxon>Bacteria</taxon>
        <taxon>Bacillati</taxon>
        <taxon>Bacillota</taxon>
        <taxon>Bacilli</taxon>
        <taxon>Lactobacillales</taxon>
        <taxon>Lactobacillaceae</taxon>
        <taxon>Nicoliella</taxon>
    </lineage>
</organism>
<proteinExistence type="predicted"/>
<dbReference type="InterPro" id="IPR050624">
    <property type="entry name" value="HTH-type_Tx_Regulator"/>
</dbReference>
<dbReference type="PANTHER" id="PTHR43479:SF11">
    <property type="entry name" value="ACREF_ENVCD OPERON REPRESSOR-RELATED"/>
    <property type="match status" value="1"/>
</dbReference>
<keyword evidence="1 2" id="KW-0238">DNA-binding</keyword>
<feature type="domain" description="HTH tetR-type" evidence="3">
    <location>
        <begin position="1"/>
        <end position="52"/>
    </location>
</feature>
<evidence type="ECO:0000256" key="2">
    <source>
        <dbReference type="PROSITE-ProRule" id="PRU00335"/>
    </source>
</evidence>
<dbReference type="EMBL" id="CP093361">
    <property type="protein sequence ID" value="UQS87326.1"/>
    <property type="molecule type" value="Genomic_DNA"/>
</dbReference>
<gene>
    <name evidence="4" type="ORF">MOO44_03990</name>
</gene>
<protein>
    <submittedName>
        <fullName evidence="4">TetR/AcrR family transcriptional regulator</fullName>
    </submittedName>
</protein>
<dbReference type="Pfam" id="PF14278">
    <property type="entry name" value="TetR_C_8"/>
    <property type="match status" value="1"/>
</dbReference>
<evidence type="ECO:0000256" key="1">
    <source>
        <dbReference type="ARBA" id="ARBA00023125"/>
    </source>
</evidence>
<dbReference type="InterPro" id="IPR001647">
    <property type="entry name" value="HTH_TetR"/>
</dbReference>
<evidence type="ECO:0000259" key="3">
    <source>
        <dbReference type="PROSITE" id="PS50977"/>
    </source>
</evidence>
<dbReference type="Gene3D" id="1.10.357.10">
    <property type="entry name" value="Tetracycline Repressor, domain 2"/>
    <property type="match status" value="1"/>
</dbReference>
<dbReference type="KEGG" id="lbe:MOO44_03990"/>
<dbReference type="Pfam" id="PF00440">
    <property type="entry name" value="TetR_N"/>
    <property type="match status" value="1"/>
</dbReference>
<sequence length="174" mass="20055">MTLKLLSKKPLNRISINEITAQAKVNRSTFYRYFVDKEALVEFYENQIIARLEAHRYKMISDFQKSHSFFADENVRNIIQIFADDKEQLQILLNPQSKSGFDDRLAAKMIELVRNSLMEINPNLSLQEANLLSSYHANGIVGIIKLWINNPQYNNEQVIAFTQAVTSKGILGLF</sequence>
<evidence type="ECO:0000313" key="5">
    <source>
        <dbReference type="Proteomes" id="UP000831181"/>
    </source>
</evidence>
<feature type="DNA-binding region" description="H-T-H motif" evidence="2">
    <location>
        <begin position="15"/>
        <end position="34"/>
    </location>
</feature>
<dbReference type="Proteomes" id="UP000831181">
    <property type="component" value="Chromosome"/>
</dbReference>
<dbReference type="RefSeq" id="WP_260117132.1">
    <property type="nucleotide sequence ID" value="NZ_CP093361.1"/>
</dbReference>
<reference evidence="4" key="1">
    <citation type="journal article" date="2022" name="Int. J. Syst. Evol. Microbiol.">
        <title>Apilactobacillus apisilvae sp. nov., Nicolia spurrieriana gen. nov. sp. nov., Bombilactobacillus folatiphilus sp. nov. and Bombilactobacillus thymidiniphilus sp. nov., four new lactic acid bacterial isolates from stingless bees Tetragonula carbonaria and Austroplebeia australis.</title>
        <authorList>
            <person name="Oliphant S.A."/>
            <person name="Watson-Haigh N.S."/>
            <person name="Sumby K.M."/>
            <person name="Gardner J."/>
            <person name="Groom S."/>
            <person name="Jiranek V."/>
        </authorList>
    </citation>
    <scope>NUCLEOTIDE SEQUENCE</scope>
    <source>
        <strain evidence="4">SGEP1_A5</strain>
    </source>
</reference>
<evidence type="ECO:0000313" key="4">
    <source>
        <dbReference type="EMBL" id="UQS87326.1"/>
    </source>
</evidence>
<dbReference type="InterPro" id="IPR009057">
    <property type="entry name" value="Homeodomain-like_sf"/>
</dbReference>